<feature type="chain" id="PRO_5044568039" evidence="1">
    <location>
        <begin position="23"/>
        <end position="199"/>
    </location>
</feature>
<dbReference type="PIRSF" id="PIRSF004649">
    <property type="entry name" value="MlaC"/>
    <property type="match status" value="1"/>
</dbReference>
<evidence type="ECO:0000313" key="7">
    <source>
        <dbReference type="Proteomes" id="UP000254055"/>
    </source>
</evidence>
<accession>A0A1X3CSD8</accession>
<dbReference type="PANTHER" id="PTHR36573">
    <property type="entry name" value="INTERMEMBRANE PHOSPHOLIPID TRANSPORT SYSTEM BINDING PROTEIN MLAC"/>
    <property type="match status" value="1"/>
</dbReference>
<dbReference type="AlphaFoldDB" id="A0A1X3CSD8"/>
<keyword evidence="5" id="KW-1185">Reference proteome</keyword>
<dbReference type="InterPro" id="IPR008869">
    <property type="entry name" value="MlaC/ttg2D"/>
</dbReference>
<dbReference type="EMBL" id="MTBM01000005">
    <property type="protein sequence ID" value="OSI10453.1"/>
    <property type="molecule type" value="Genomic_DNA"/>
</dbReference>
<dbReference type="Gene3D" id="3.10.450.710">
    <property type="entry name" value="Tgt2/MlaC"/>
    <property type="match status" value="1"/>
</dbReference>
<dbReference type="EMBL" id="UGRS01000002">
    <property type="protein sequence ID" value="SUA44257.1"/>
    <property type="molecule type" value="Genomic_DNA"/>
</dbReference>
<evidence type="ECO:0000313" key="2">
    <source>
        <dbReference type="EMBL" id="OSI10453.1"/>
    </source>
</evidence>
<evidence type="ECO:0000313" key="3">
    <source>
        <dbReference type="EMBL" id="SNU79152.1"/>
    </source>
</evidence>
<name>A0A1X3CSD8_9NEIS</name>
<evidence type="ECO:0000313" key="4">
    <source>
        <dbReference type="EMBL" id="SUA44257.1"/>
    </source>
</evidence>
<evidence type="ECO:0000313" key="5">
    <source>
        <dbReference type="Proteomes" id="UP000193466"/>
    </source>
</evidence>
<dbReference type="PANTHER" id="PTHR36573:SF1">
    <property type="entry name" value="INTERMEMBRANE PHOSPHOLIPID TRANSPORT SYSTEM BINDING PROTEIN MLAC"/>
    <property type="match status" value="1"/>
</dbReference>
<dbReference type="Proteomes" id="UP000193466">
    <property type="component" value="Unassembled WGS sequence"/>
</dbReference>
<dbReference type="Proteomes" id="UP000254055">
    <property type="component" value="Unassembled WGS sequence"/>
</dbReference>
<dbReference type="RefSeq" id="WP_085363383.1">
    <property type="nucleotide sequence ID" value="NZ_LT906434.1"/>
</dbReference>
<dbReference type="Pfam" id="PF05494">
    <property type="entry name" value="MlaC"/>
    <property type="match status" value="1"/>
</dbReference>
<evidence type="ECO:0000313" key="6">
    <source>
        <dbReference type="Proteomes" id="UP000215033"/>
    </source>
</evidence>
<feature type="signal peptide" evidence="1">
    <location>
        <begin position="1"/>
        <end position="22"/>
    </location>
</feature>
<sequence length="199" mass="21594">MKKSSLFTALGMAVLSINLAVAAPADAVNQVRNNATQVLSILKNANGGNDAAVRRQAENYALPYFDFQRMTALAVGNPWREATATQKQALSKEFQTLLIRTYSGTMLKFKNAKVVVKDNPVVNRSGKEIVVRAEVTPPGGKTVNMDFTTYQNGSKYRAYNVAIEGASLVTVYRNQFGETIKSKGIDGLIAELKSKNGGQ</sequence>
<dbReference type="InterPro" id="IPR042245">
    <property type="entry name" value="Tgt2/MlaC_sf"/>
</dbReference>
<dbReference type="STRING" id="326523.BWD10_05215"/>
<dbReference type="OrthoDB" id="9798905at2"/>
<dbReference type="Proteomes" id="UP000215033">
    <property type="component" value="Chromosome 1"/>
</dbReference>
<reference evidence="4 7" key="3">
    <citation type="submission" date="2018-06" db="EMBL/GenBank/DDBJ databases">
        <authorList>
            <consortium name="Pathogen Informatics"/>
            <person name="Doyle S."/>
        </authorList>
    </citation>
    <scope>NUCLEOTIDE SEQUENCE [LARGE SCALE GENOMIC DNA]</scope>
    <source>
        <strain evidence="4 7">NCTC12229</strain>
    </source>
</reference>
<reference evidence="3 6" key="2">
    <citation type="submission" date="2017-06" db="EMBL/GenBank/DDBJ databases">
        <authorList>
            <consortium name="Pathogen Informatics"/>
        </authorList>
    </citation>
    <scope>NUCLEOTIDE SEQUENCE [LARGE SCALE GENOMIC DNA]</scope>
    <source>
        <strain evidence="3 6">NCTC12230</strain>
    </source>
</reference>
<gene>
    <name evidence="3" type="primary">mlaC_1</name>
    <name evidence="4" type="synonym">mlaC_2</name>
    <name evidence="2" type="ORF">BWD10_05215</name>
    <name evidence="4" type="ORF">NCTC12229_01742</name>
    <name evidence="3" type="ORF">SAMEA4504057_00639</name>
</gene>
<organism evidence="3 6">
    <name type="scientific">Neisseria zoodegmatis</name>
    <dbReference type="NCBI Taxonomy" id="326523"/>
    <lineage>
        <taxon>Bacteria</taxon>
        <taxon>Pseudomonadati</taxon>
        <taxon>Pseudomonadota</taxon>
        <taxon>Betaproteobacteria</taxon>
        <taxon>Neisseriales</taxon>
        <taxon>Neisseriaceae</taxon>
        <taxon>Neisseria</taxon>
    </lineage>
</organism>
<reference evidence="2 5" key="1">
    <citation type="submission" date="2017-01" db="EMBL/GenBank/DDBJ databases">
        <authorList>
            <person name="Wolfgang W.J."/>
            <person name="Cole J."/>
            <person name="Wroblewski D."/>
            <person name="Mcginnis J."/>
            <person name="Musser K.A."/>
        </authorList>
    </citation>
    <scope>NUCLEOTIDE SEQUENCE [LARGE SCALE GENOMIC DNA]</scope>
    <source>
        <strain evidence="2 5">DSM 21643</strain>
    </source>
</reference>
<proteinExistence type="predicted"/>
<protein>
    <submittedName>
        <fullName evidence="3">Periplasmic transport protein</fullName>
    </submittedName>
    <submittedName>
        <fullName evidence="2">Transporter</fullName>
    </submittedName>
</protein>
<evidence type="ECO:0000256" key="1">
    <source>
        <dbReference type="SAM" id="SignalP"/>
    </source>
</evidence>
<dbReference type="KEGG" id="nzo:SAMEA4504057_0639"/>
<keyword evidence="1" id="KW-0732">Signal</keyword>
<dbReference type="EMBL" id="LT906434">
    <property type="protein sequence ID" value="SNU79152.1"/>
    <property type="molecule type" value="Genomic_DNA"/>
</dbReference>